<proteinExistence type="predicted"/>
<name>A0ABU0WDH2_9PROT</name>
<dbReference type="EMBL" id="JAUJFI010000011">
    <property type="protein sequence ID" value="MDQ2101947.1"/>
    <property type="molecule type" value="Genomic_DNA"/>
</dbReference>
<protein>
    <submittedName>
        <fullName evidence="1">Uncharacterized protein</fullName>
    </submittedName>
</protein>
<reference evidence="1 2" key="1">
    <citation type="submission" date="2023-06" db="EMBL/GenBank/DDBJ databases">
        <title>Azospirillum isscasensis sp.nov, a bacterium isolated from rhizosphere soil of rice.</title>
        <authorList>
            <person name="Wang H."/>
        </authorList>
    </citation>
    <scope>NUCLEOTIDE SEQUENCE [LARGE SCALE GENOMIC DNA]</scope>
    <source>
        <strain evidence="1 2">C340-1</strain>
    </source>
</reference>
<evidence type="ECO:0000313" key="1">
    <source>
        <dbReference type="EMBL" id="MDQ2101947.1"/>
    </source>
</evidence>
<evidence type="ECO:0000313" key="2">
    <source>
        <dbReference type="Proteomes" id="UP001227317"/>
    </source>
</evidence>
<keyword evidence="2" id="KW-1185">Reference proteome</keyword>
<comment type="caution">
    <text evidence="1">The sequence shown here is derived from an EMBL/GenBank/DDBJ whole genome shotgun (WGS) entry which is preliminary data.</text>
</comment>
<sequence>MFNIVSDALLFGFDLVQKLHRILTDFRFPGLSQFKDVVCLESDQR</sequence>
<dbReference type="RefSeq" id="WP_306703931.1">
    <property type="nucleotide sequence ID" value="NZ_JAUJFI010000011.1"/>
</dbReference>
<dbReference type="Proteomes" id="UP001227317">
    <property type="component" value="Unassembled WGS sequence"/>
</dbReference>
<gene>
    <name evidence="1" type="ORF">QSG27_04490</name>
</gene>
<organism evidence="1 2">
    <name type="scientific">Azospirillum isscasi</name>
    <dbReference type="NCBI Taxonomy" id="3053926"/>
    <lineage>
        <taxon>Bacteria</taxon>
        <taxon>Pseudomonadati</taxon>
        <taxon>Pseudomonadota</taxon>
        <taxon>Alphaproteobacteria</taxon>
        <taxon>Rhodospirillales</taxon>
        <taxon>Azospirillaceae</taxon>
        <taxon>Azospirillum</taxon>
    </lineage>
</organism>
<accession>A0ABU0WDH2</accession>